<dbReference type="STRING" id="1754191.A0A1Y1VKP0"/>
<dbReference type="Proteomes" id="UP000193719">
    <property type="component" value="Unassembled WGS sequence"/>
</dbReference>
<evidence type="ECO:0000259" key="6">
    <source>
        <dbReference type="Pfam" id="PF03328"/>
    </source>
</evidence>
<dbReference type="Gene3D" id="3.20.20.60">
    <property type="entry name" value="Phosphoenolpyruvate-binding domains"/>
    <property type="match status" value="1"/>
</dbReference>
<evidence type="ECO:0000256" key="3">
    <source>
        <dbReference type="ARBA" id="ARBA00022842"/>
    </source>
</evidence>
<dbReference type="InterPro" id="IPR040186">
    <property type="entry name" value="Citramalyl-CoA_lyase"/>
</dbReference>
<proteinExistence type="predicted"/>
<feature type="binding site" evidence="5">
    <location>
        <position position="167"/>
    </location>
    <ligand>
        <name>Mg(2+)</name>
        <dbReference type="ChEBI" id="CHEBI:18420"/>
    </ligand>
</feature>
<dbReference type="InterPro" id="IPR005000">
    <property type="entry name" value="Aldolase/citrate-lyase_domain"/>
</dbReference>
<keyword evidence="3 5" id="KW-0460">Magnesium</keyword>
<accession>A0A1Y1VKP0</accession>
<dbReference type="InterPro" id="IPR040442">
    <property type="entry name" value="Pyrv_kinase-like_dom_sf"/>
</dbReference>
<dbReference type="GO" id="GO:0046872">
    <property type="term" value="F:metal ion binding"/>
    <property type="evidence" value="ECO:0007669"/>
    <property type="project" value="UniProtKB-KW"/>
</dbReference>
<reference evidence="7 8" key="1">
    <citation type="submission" date="2016-08" db="EMBL/GenBank/DDBJ databases">
        <title>Genomes of anaerobic fungi encode conserved fungal cellulosomes for biomass hydrolysis.</title>
        <authorList>
            <consortium name="DOE Joint Genome Institute"/>
            <person name="Haitjema C.H."/>
            <person name="Gilmore S.P."/>
            <person name="Henske J.K."/>
            <person name="Solomon K.V."/>
            <person name="De Groot R."/>
            <person name="Kuo A."/>
            <person name="Mondo S.J."/>
            <person name="Salamov A.A."/>
            <person name="Labutti K."/>
            <person name="Zhao Z."/>
            <person name="Chiniquy J."/>
            <person name="Barry K."/>
            <person name="Brewer H.M."/>
            <person name="Purvine S.O."/>
            <person name="Wright A.T."/>
            <person name="Boxma B."/>
            <person name="Van Alen T."/>
            <person name="Hackstein J.H."/>
            <person name="Baker S.E."/>
            <person name="Grigoriev I.V."/>
            <person name="O'Malley M.A."/>
        </authorList>
    </citation>
    <scope>NUCLEOTIDE SEQUENCE [LARGE SCALE GENOMIC DNA]</scope>
    <source>
        <strain evidence="8">finn</strain>
    </source>
</reference>
<reference evidence="7 8" key="2">
    <citation type="submission" date="2016-08" db="EMBL/GenBank/DDBJ databases">
        <title>Pervasive Adenine N6-methylation of Active Genes in Fungi.</title>
        <authorList>
            <consortium name="DOE Joint Genome Institute"/>
            <person name="Mondo S.J."/>
            <person name="Dannebaum R.O."/>
            <person name="Kuo R.C."/>
            <person name="Labutti K."/>
            <person name="Haridas S."/>
            <person name="Kuo A."/>
            <person name="Salamov A."/>
            <person name="Ahrendt S.R."/>
            <person name="Lipzen A."/>
            <person name="Sullivan W."/>
            <person name="Andreopoulos W.B."/>
            <person name="Clum A."/>
            <person name="Lindquist E."/>
            <person name="Daum C."/>
            <person name="Ramamoorthy G.K."/>
            <person name="Gryganskyi A."/>
            <person name="Culley D."/>
            <person name="Magnuson J.K."/>
            <person name="James T.Y."/>
            <person name="O'Malley M.A."/>
            <person name="Stajich J.E."/>
            <person name="Spatafora J.W."/>
            <person name="Visel A."/>
            <person name="Grigoriev I.V."/>
        </authorList>
    </citation>
    <scope>NUCLEOTIDE SEQUENCE [LARGE SCALE GENOMIC DNA]</scope>
    <source>
        <strain evidence="8">finn</strain>
    </source>
</reference>
<comment type="caution">
    <text evidence="7">The sequence shown here is derived from an EMBL/GenBank/DDBJ whole genome shotgun (WGS) entry which is preliminary data.</text>
</comment>
<feature type="binding site" evidence="5">
    <location>
        <position position="194"/>
    </location>
    <ligand>
        <name>Mg(2+)</name>
        <dbReference type="ChEBI" id="CHEBI:18420"/>
    </ligand>
</feature>
<evidence type="ECO:0000256" key="2">
    <source>
        <dbReference type="ARBA" id="ARBA00022723"/>
    </source>
</evidence>
<keyword evidence="2 5" id="KW-0479">Metal-binding</keyword>
<dbReference type="InterPro" id="IPR011206">
    <property type="entry name" value="Citrate_lyase_beta/mcl1/mcl2"/>
</dbReference>
<dbReference type="PANTHER" id="PTHR11105">
    <property type="entry name" value="CITRATE LYASE SUBUNIT BETA-RELATED"/>
    <property type="match status" value="1"/>
</dbReference>
<dbReference type="InterPro" id="IPR015813">
    <property type="entry name" value="Pyrv/PenolPyrv_kinase-like_dom"/>
</dbReference>
<evidence type="ECO:0000256" key="5">
    <source>
        <dbReference type="PIRSR" id="PIRSR015582-2"/>
    </source>
</evidence>
<evidence type="ECO:0000256" key="1">
    <source>
        <dbReference type="ARBA" id="ARBA00001946"/>
    </source>
</evidence>
<dbReference type="PIRSF" id="PIRSF015582">
    <property type="entry name" value="Cit_lyase_B"/>
    <property type="match status" value="1"/>
</dbReference>
<feature type="binding site" evidence="4">
    <location>
        <position position="105"/>
    </location>
    <ligand>
        <name>substrate</name>
    </ligand>
</feature>
<dbReference type="PANTHER" id="PTHR11105:SF0">
    <property type="entry name" value="CITRAMALYL-COA LYASE, MITOCHONDRIAL"/>
    <property type="match status" value="1"/>
</dbReference>
<dbReference type="GO" id="GO:0047777">
    <property type="term" value="F:(S)-citramalyl-CoA lyase activity"/>
    <property type="evidence" value="ECO:0007669"/>
    <property type="project" value="TreeGrafter"/>
</dbReference>
<dbReference type="OrthoDB" id="1773at2759"/>
<evidence type="ECO:0000256" key="4">
    <source>
        <dbReference type="PIRSR" id="PIRSR015582-1"/>
    </source>
</evidence>
<dbReference type="EMBL" id="MCFH01000004">
    <property type="protein sequence ID" value="ORX58456.1"/>
    <property type="molecule type" value="Genomic_DNA"/>
</dbReference>
<feature type="domain" description="HpcH/HpaI aldolase/citrate lyase" evidence="6">
    <location>
        <begin position="49"/>
        <end position="262"/>
    </location>
</feature>
<feature type="binding site" evidence="4">
    <location>
        <position position="167"/>
    </location>
    <ligand>
        <name>substrate</name>
    </ligand>
</feature>
<dbReference type="Pfam" id="PF03328">
    <property type="entry name" value="HpcH_HpaI"/>
    <property type="match status" value="1"/>
</dbReference>
<comment type="cofactor">
    <cofactor evidence="1">
        <name>Mg(2+)</name>
        <dbReference type="ChEBI" id="CHEBI:18420"/>
    </cofactor>
</comment>
<dbReference type="AlphaFoldDB" id="A0A1Y1VKP0"/>
<evidence type="ECO:0000313" key="8">
    <source>
        <dbReference type="Proteomes" id="UP000193719"/>
    </source>
</evidence>
<protein>
    <submittedName>
        <fullName evidence="7">Beta subunit of citrate lyase</fullName>
    </submittedName>
</protein>
<evidence type="ECO:0000313" key="7">
    <source>
        <dbReference type="EMBL" id="ORX58456.1"/>
    </source>
</evidence>
<dbReference type="SUPFAM" id="SSF51621">
    <property type="entry name" value="Phosphoenolpyruvate/pyruvate domain"/>
    <property type="match status" value="1"/>
</dbReference>
<keyword evidence="8" id="KW-1185">Reference proteome</keyword>
<gene>
    <name evidence="7" type="ORF">BCR36DRAFT_366669</name>
</gene>
<keyword evidence="7" id="KW-0456">Lyase</keyword>
<organism evidence="7 8">
    <name type="scientific">Piromyces finnis</name>
    <dbReference type="NCBI Taxonomy" id="1754191"/>
    <lineage>
        <taxon>Eukaryota</taxon>
        <taxon>Fungi</taxon>
        <taxon>Fungi incertae sedis</taxon>
        <taxon>Chytridiomycota</taxon>
        <taxon>Chytridiomycota incertae sedis</taxon>
        <taxon>Neocallimastigomycetes</taxon>
        <taxon>Neocallimastigales</taxon>
        <taxon>Neocallimastigaceae</taxon>
        <taxon>Piromyces</taxon>
    </lineage>
</organism>
<dbReference type="GO" id="GO:0106064">
    <property type="term" value="P:regulation of cobalamin metabolic process"/>
    <property type="evidence" value="ECO:0007669"/>
    <property type="project" value="TreeGrafter"/>
</dbReference>
<sequence>MLNSLRVSAVAKSALLNNNLLSTISTPLLIQCKNNSTLSRKYIKRRALFNGSEDRKILASLRTNADSIVFDLEDGVAFNRKKEARVKVFNAIEKYDLGKREKAVRINCVSSGLAEDDLKSILPSSKLEALVITKVNSEKDIHFVCDMIDHLAPENVRKNIRLIACVESAMSLMNLKSICTSDPRVDALVFASEDYCADTGMIRTRSRKELTYARQALVAHAHAYNLQAIDLVCQDYKSDDILREECQEGKEYGFTGKQAIHPRQIDIIQEMFSPNKKDLEYARRILDGFKNHTSKGIGAFVLDGKMIDQPVVRWAEKLISRV</sequence>
<name>A0A1Y1VKP0_9FUNG</name>